<evidence type="ECO:0000259" key="4">
    <source>
        <dbReference type="Pfam" id="PF00656"/>
    </source>
</evidence>
<evidence type="ECO:0000313" key="6">
    <source>
        <dbReference type="EMBL" id="AGY59419.1"/>
    </source>
</evidence>
<evidence type="ECO:0000256" key="2">
    <source>
        <dbReference type="ARBA" id="ARBA00022737"/>
    </source>
</evidence>
<dbReference type="CDD" id="cd00200">
    <property type="entry name" value="WD40"/>
    <property type="match status" value="2"/>
</dbReference>
<dbReference type="PROSITE" id="PS50082">
    <property type="entry name" value="WD_REPEATS_2"/>
    <property type="match status" value="9"/>
</dbReference>
<keyword evidence="7" id="KW-1185">Reference proteome</keyword>
<dbReference type="SUPFAM" id="SSF52540">
    <property type="entry name" value="P-loop containing nucleoside triphosphate hydrolases"/>
    <property type="match status" value="1"/>
</dbReference>
<feature type="repeat" description="WD" evidence="3">
    <location>
        <begin position="1416"/>
        <end position="1448"/>
    </location>
</feature>
<evidence type="ECO:0000256" key="3">
    <source>
        <dbReference type="PROSITE-ProRule" id="PRU00221"/>
    </source>
</evidence>
<dbReference type="eggNOG" id="COG4249">
    <property type="taxonomic scope" value="Bacteria"/>
</dbReference>
<feature type="repeat" description="WD" evidence="3">
    <location>
        <begin position="1617"/>
        <end position="1651"/>
    </location>
</feature>
<dbReference type="PANTHER" id="PTHR44019:SF8">
    <property type="entry name" value="POC1 CENTRIOLAR PROTEIN HOMOLOG"/>
    <property type="match status" value="1"/>
</dbReference>
<dbReference type="InterPro" id="IPR036322">
    <property type="entry name" value="WD40_repeat_dom_sf"/>
</dbReference>
<evidence type="ECO:0000259" key="5">
    <source>
        <dbReference type="Pfam" id="PF20703"/>
    </source>
</evidence>
<feature type="repeat" description="WD" evidence="3">
    <location>
        <begin position="1334"/>
        <end position="1369"/>
    </location>
</feature>
<dbReference type="InterPro" id="IPR001680">
    <property type="entry name" value="WD40_rpt"/>
</dbReference>
<dbReference type="Pfam" id="PF00400">
    <property type="entry name" value="WD40"/>
    <property type="match status" value="11"/>
</dbReference>
<name>U5QPB1_GLOK1</name>
<proteinExistence type="predicted"/>
<organism evidence="6 7">
    <name type="scientific">Gloeobacter kilaueensis (strain ATCC BAA-2537 / CCAP 1431/1 / ULC 316 / JS1)</name>
    <dbReference type="NCBI Taxonomy" id="1183438"/>
    <lineage>
        <taxon>Bacteria</taxon>
        <taxon>Bacillati</taxon>
        <taxon>Cyanobacteriota</taxon>
        <taxon>Cyanophyceae</taxon>
        <taxon>Gloeobacterales</taxon>
        <taxon>Gloeobacteraceae</taxon>
        <taxon>Gloeobacter</taxon>
    </lineage>
</organism>
<dbReference type="Gene3D" id="2.130.10.10">
    <property type="entry name" value="YVTN repeat-like/Quinoprotein amine dehydrogenase"/>
    <property type="match status" value="4"/>
</dbReference>
<reference evidence="6 7" key="1">
    <citation type="journal article" date="2013" name="PLoS ONE">
        <title>Cultivation and Complete Genome Sequencing of Gloeobacter kilaueensis sp. nov., from a Lava Cave in Kilauea Caldera, Hawai'i.</title>
        <authorList>
            <person name="Saw J.H."/>
            <person name="Schatz M."/>
            <person name="Brown M.V."/>
            <person name="Kunkel D.D."/>
            <person name="Foster J.S."/>
            <person name="Shick H."/>
            <person name="Christensen S."/>
            <person name="Hou S."/>
            <person name="Wan X."/>
            <person name="Donachie S.P."/>
        </authorList>
    </citation>
    <scope>NUCLEOTIDE SEQUENCE [LARGE SCALE GENOMIC DNA]</scope>
    <source>
        <strain evidence="7">JS</strain>
    </source>
</reference>
<dbReference type="PROSITE" id="PS00678">
    <property type="entry name" value="WD_REPEATS_1"/>
    <property type="match status" value="2"/>
</dbReference>
<dbReference type="eggNOG" id="COG2319">
    <property type="taxonomic scope" value="Bacteria"/>
</dbReference>
<feature type="domain" description="Peptidase C14 caspase" evidence="4">
    <location>
        <begin position="24"/>
        <end position="260"/>
    </location>
</feature>
<dbReference type="HOGENOM" id="CLU_002352_0_0_3"/>
<keyword evidence="1 3" id="KW-0853">WD repeat</keyword>
<dbReference type="Proteomes" id="UP000017396">
    <property type="component" value="Chromosome"/>
</dbReference>
<dbReference type="OrthoDB" id="434800at2"/>
<dbReference type="InterPro" id="IPR049052">
    <property type="entry name" value="nSTAND1"/>
</dbReference>
<evidence type="ECO:0000313" key="7">
    <source>
        <dbReference type="Proteomes" id="UP000017396"/>
    </source>
</evidence>
<dbReference type="PANTHER" id="PTHR44019">
    <property type="entry name" value="WD REPEAT-CONTAINING PROTEIN 55"/>
    <property type="match status" value="1"/>
</dbReference>
<dbReference type="Gene3D" id="3.40.50.1460">
    <property type="match status" value="1"/>
</dbReference>
<feature type="domain" description="Novel STAND NTPase 1" evidence="5">
    <location>
        <begin position="522"/>
        <end position="942"/>
    </location>
</feature>
<gene>
    <name evidence="6" type="primary">tolB</name>
    <name evidence="6" type="ORF">GKIL_3173</name>
</gene>
<accession>U5QPB1</accession>
<dbReference type="InterPro" id="IPR027417">
    <property type="entry name" value="P-loop_NTPase"/>
</dbReference>
<dbReference type="GO" id="GO:0006508">
    <property type="term" value="P:proteolysis"/>
    <property type="evidence" value="ECO:0007669"/>
    <property type="project" value="InterPro"/>
</dbReference>
<dbReference type="Pfam" id="PF20703">
    <property type="entry name" value="nSTAND1"/>
    <property type="match status" value="1"/>
</dbReference>
<feature type="repeat" description="WD" evidence="3">
    <location>
        <begin position="1576"/>
        <end position="1610"/>
    </location>
</feature>
<dbReference type="KEGG" id="glj:GKIL_3173"/>
<evidence type="ECO:0000256" key="1">
    <source>
        <dbReference type="ARBA" id="ARBA00022574"/>
    </source>
</evidence>
<feature type="repeat" description="WD" evidence="3">
    <location>
        <begin position="1252"/>
        <end position="1286"/>
    </location>
</feature>
<dbReference type="PROSITE" id="PS50294">
    <property type="entry name" value="WD_REPEATS_REGION"/>
    <property type="match status" value="8"/>
</dbReference>
<feature type="repeat" description="WD" evidence="3">
    <location>
        <begin position="1658"/>
        <end position="1690"/>
    </location>
</feature>
<feature type="repeat" description="WD" evidence="3">
    <location>
        <begin position="1170"/>
        <end position="1201"/>
    </location>
</feature>
<keyword evidence="2" id="KW-0677">Repeat</keyword>
<feature type="repeat" description="WD" evidence="3">
    <location>
        <begin position="1293"/>
        <end position="1325"/>
    </location>
</feature>
<dbReference type="Pfam" id="PF00656">
    <property type="entry name" value="Peptidase_C14"/>
    <property type="match status" value="1"/>
</dbReference>
<dbReference type="PATRIC" id="fig|1183438.3.peg.3123"/>
<dbReference type="SUPFAM" id="SSF50998">
    <property type="entry name" value="Quinoprotein alcohol dehydrogenase-like"/>
    <property type="match status" value="1"/>
</dbReference>
<dbReference type="SUPFAM" id="SSF50978">
    <property type="entry name" value="WD40 repeat-like"/>
    <property type="match status" value="1"/>
</dbReference>
<sequence length="1730" mass="192254">MPPVGIRSTQSKQAQVTEEGRLWLLLVGVNTYRDPRLPTLRYCVADCRGIAAALQEANRHLAAQTAFILHDEASEAPTLANVRSAVEQIVALARPQDTVLFYFCGHGTLEPVQRRAVLCLADTDQDDLLATGLELRRLLAQLGRSVAAQQIIWLDACHSGGVNFGDLATGNGRSADPNGRMEEILREQAARSRGFYAMLSCNQGQRSWEFSELGHGLFTYFLMHGLQGAAANFKGEIEVDNLYHYVCRQVGSYIENRNQQVRYLNRQRRRLGQSDLLPDYARQEPKRIVEGVGNLRIGLRSASNLVRPPRRAIIAAARQGQQIALDIGRKLAGAGQFEPQFWPAHDQDWSELRHAIQSALQPRATADTSETVLLYLRGRIERGDEGEWLVLGGGLRLSAFWLLEQMRQSPFLQQVLIFDCPGAENLAGWTDRLVLGPSRSQCLIAAASPVDDPDRFARLVFSTLAAADIQTGLSAARWISQLQQGDPAIELHERLSGETGIIEILPGGSAGEFQTSDLNLCPYMGLRAFGEEDAPYFFGREGLSHSLTNRLATGHFLAISGASGSGKSSLLHAGVLPRLRSGNQIPGSEHWWIASFRPGEKPMVALAHALGQGSRSAEDCKPQEVIEGLLHLGAKGLLHWLTTRPEPVVLLVIDQFEELFTLAGPAQTQALLQVLLEALPLAEGRLKIAVTLRLEYMDRCLRTPLLGPLFGTGNFLLRPQLERQDYREIICKPAQQVGLQVDPALVEALLQELGNDSGALPLLEFALELIWQVRSEGRLSLQAYEQEVGRLEGAVEKRAQKAYQSLSAEQKACARWIFLSLTQLGEGTEDTRRLMRKADLLVPRYSAELVDRTLGALEDAKLVIVDRGSNSLAFQSRAALPGDLDAELETFKQEVTVEVVHEILIQHWSTLRTWLDENRDRLRTRRQIEQATSVWLQNHRQAGFLLPEGQLPVAEELYEQQADELSEDVRQFIAACLAKRDREREQTHRRLRLAQIVAGAMAALAVIAAGAGLVAWKQVQEVQHSHIQTLLSESKLLMANHKQLEALSDAVLAAGLSRQYFSGDEKLSDEATQTLQPILYAMSEANRLTIPTGKLTSASFSPDEKMIAAADTRGFVHLWQQNGQPLKTWRGHSDFIWKIAFSPDSQTIATSSYDRTARLWALNGKLLKTFTGHANPVHDVAFSPNGKTIATLSKESIRIWNRDGKLLRTITQNLDDGQKLAFSPDSKSLAIATRKLGTFELRSIDGAYLKIFKWQKQFIDDVAFSPDGKTLATVGRNRSIQLWDISGKLLHVYRGHTDAIESIAFSPDSQTLATAAWDKTIRLWSTNGEALQTLKGHTDTVMHVRFSSRGDRLLSAGLDKTVRIWQLQNKFSQNFFDSGTTIKSIRFSPDSSRFVSIDSGNNVLLWNRRGQLLAVLRGHTAEIQAIDISPDGEFIVSAGNDRTVRTWSKEGKLLRTVYGHTEGITTVSFLRDGKIISASYDKSIHLLDQSGKLLRIFRGHKDDIFHVLDLSGAIVSFSRDNTVRWWKLDGKQVKVLSGFKAATCIDAETRIGIFAVGDSDGTVSLWDRNGKQIRTIKKHTSQISVLKFNPRNQTLASADAGGVVRIWNLKGELLATLHDRDEPITRLQFSPDGKTLLTAADNGKIHVWNLDIEQFAVLNDSEEIISALAFSPDSKSIVSGSNNGQLLLWKQWQPNQQRLLNEGCHWLSNYTSQFKREEQEVLNVCGSSGD</sequence>
<dbReference type="GO" id="GO:0004197">
    <property type="term" value="F:cysteine-type endopeptidase activity"/>
    <property type="evidence" value="ECO:0007669"/>
    <property type="project" value="InterPro"/>
</dbReference>
<dbReference type="InterPro" id="IPR011047">
    <property type="entry name" value="Quinoprotein_ADH-like_sf"/>
</dbReference>
<dbReference type="InterPro" id="IPR011600">
    <property type="entry name" value="Pept_C14_caspase"/>
</dbReference>
<dbReference type="InterPro" id="IPR050505">
    <property type="entry name" value="WDR55/POC1"/>
</dbReference>
<dbReference type="SMART" id="SM00320">
    <property type="entry name" value="WD40"/>
    <property type="match status" value="14"/>
</dbReference>
<dbReference type="InterPro" id="IPR019775">
    <property type="entry name" value="WD40_repeat_CS"/>
</dbReference>
<dbReference type="InterPro" id="IPR015943">
    <property type="entry name" value="WD40/YVTN_repeat-like_dom_sf"/>
</dbReference>
<feature type="repeat" description="WD" evidence="3">
    <location>
        <begin position="1129"/>
        <end position="1163"/>
    </location>
</feature>
<dbReference type="STRING" id="1183438.GKIL_3173"/>
<protein>
    <submittedName>
        <fullName evidence="6">WD-40 repeat-containing protein</fullName>
    </submittedName>
</protein>
<dbReference type="RefSeq" id="WP_023174686.1">
    <property type="nucleotide sequence ID" value="NC_022600.1"/>
</dbReference>
<dbReference type="EMBL" id="CP003587">
    <property type="protein sequence ID" value="AGY59419.1"/>
    <property type="molecule type" value="Genomic_DNA"/>
</dbReference>